<dbReference type="GO" id="GO:0020037">
    <property type="term" value="F:heme binding"/>
    <property type="evidence" value="ECO:0007669"/>
    <property type="project" value="InterPro"/>
</dbReference>
<comment type="caution">
    <text evidence="1">The sequence shown here is derived from an EMBL/GenBank/DDBJ whole genome shotgun (WGS) entry which is preliminary data.</text>
</comment>
<dbReference type="AlphaFoldDB" id="A0A0W0FPJ7"/>
<sequence length="127" mass="14156">MLRSDLTQVLQVAVLTAILSVPLCVLFKHTFGVHPLDNLPGPASASWLKGSFKEMFSTQNWDFQAEMGSKYGPDPLLELSLGRMLYTFDAKAMHHIFVKASIPFSLSRLANAWNQEAMSYEQPPGVQ</sequence>
<dbReference type="Gene3D" id="1.10.630.10">
    <property type="entry name" value="Cytochrome P450"/>
    <property type="match status" value="1"/>
</dbReference>
<organism evidence="1 2">
    <name type="scientific">Moniliophthora roreri</name>
    <name type="common">Frosty pod rot fungus</name>
    <name type="synonym">Monilia roreri</name>
    <dbReference type="NCBI Taxonomy" id="221103"/>
    <lineage>
        <taxon>Eukaryota</taxon>
        <taxon>Fungi</taxon>
        <taxon>Dikarya</taxon>
        <taxon>Basidiomycota</taxon>
        <taxon>Agaricomycotina</taxon>
        <taxon>Agaricomycetes</taxon>
        <taxon>Agaricomycetidae</taxon>
        <taxon>Agaricales</taxon>
        <taxon>Marasmiineae</taxon>
        <taxon>Marasmiaceae</taxon>
        <taxon>Moniliophthora</taxon>
    </lineage>
</organism>
<reference evidence="1 2" key="1">
    <citation type="submission" date="2015-12" db="EMBL/GenBank/DDBJ databases">
        <title>Draft genome sequence of Moniliophthora roreri, the causal agent of frosty pod rot of cacao.</title>
        <authorList>
            <person name="Aime M.C."/>
            <person name="Diaz-Valderrama J.R."/>
            <person name="Kijpornyongpan T."/>
            <person name="Phillips-Mora W."/>
        </authorList>
    </citation>
    <scope>NUCLEOTIDE SEQUENCE [LARGE SCALE GENOMIC DNA]</scope>
    <source>
        <strain evidence="1 2">MCA 2952</strain>
    </source>
</reference>
<dbReference type="Proteomes" id="UP000054988">
    <property type="component" value="Unassembled WGS sequence"/>
</dbReference>
<proteinExistence type="predicted"/>
<accession>A0A0W0FPJ7</accession>
<dbReference type="EMBL" id="LATX01001771">
    <property type="protein sequence ID" value="KTB38302.1"/>
    <property type="molecule type" value="Genomic_DNA"/>
</dbReference>
<name>A0A0W0FPJ7_MONRR</name>
<dbReference type="InterPro" id="IPR036396">
    <property type="entry name" value="Cyt_P450_sf"/>
</dbReference>
<evidence type="ECO:0000313" key="2">
    <source>
        <dbReference type="Proteomes" id="UP000054988"/>
    </source>
</evidence>
<dbReference type="GO" id="GO:0005506">
    <property type="term" value="F:iron ion binding"/>
    <property type="evidence" value="ECO:0007669"/>
    <property type="project" value="InterPro"/>
</dbReference>
<evidence type="ECO:0000313" key="1">
    <source>
        <dbReference type="EMBL" id="KTB38302.1"/>
    </source>
</evidence>
<evidence type="ECO:0008006" key="3">
    <source>
        <dbReference type="Google" id="ProtNLM"/>
    </source>
</evidence>
<gene>
    <name evidence="1" type="ORF">WG66_9133</name>
</gene>
<dbReference type="GO" id="GO:0016705">
    <property type="term" value="F:oxidoreductase activity, acting on paired donors, with incorporation or reduction of molecular oxygen"/>
    <property type="evidence" value="ECO:0007669"/>
    <property type="project" value="InterPro"/>
</dbReference>
<protein>
    <recommendedName>
        <fullName evidence="3">Cytochrome p450</fullName>
    </recommendedName>
</protein>
<dbReference type="GO" id="GO:0004497">
    <property type="term" value="F:monooxygenase activity"/>
    <property type="evidence" value="ECO:0007669"/>
    <property type="project" value="InterPro"/>
</dbReference>